<dbReference type="EMBL" id="JACHJN010000003">
    <property type="protein sequence ID" value="MBB5955677.1"/>
    <property type="molecule type" value="Genomic_DNA"/>
</dbReference>
<evidence type="ECO:0000313" key="3">
    <source>
        <dbReference type="EMBL" id="MBB5955677.1"/>
    </source>
</evidence>
<keyword evidence="4" id="KW-1185">Reference proteome</keyword>
<evidence type="ECO:0000259" key="2">
    <source>
        <dbReference type="Pfam" id="PF04149"/>
    </source>
</evidence>
<protein>
    <recommendedName>
        <fullName evidence="2">DUF397 domain-containing protein</fullName>
    </recommendedName>
</protein>
<feature type="domain" description="DUF397" evidence="2">
    <location>
        <begin position="7"/>
        <end position="58"/>
    </location>
</feature>
<dbReference type="Pfam" id="PF04149">
    <property type="entry name" value="DUF397"/>
    <property type="match status" value="1"/>
</dbReference>
<dbReference type="InterPro" id="IPR007278">
    <property type="entry name" value="DUF397"/>
</dbReference>
<dbReference type="Proteomes" id="UP000547510">
    <property type="component" value="Unassembled WGS sequence"/>
</dbReference>
<accession>A0A841CHS3</accession>
<feature type="region of interest" description="Disordered" evidence="1">
    <location>
        <begin position="1"/>
        <end position="21"/>
    </location>
</feature>
<reference evidence="3 4" key="1">
    <citation type="submission" date="2020-08" db="EMBL/GenBank/DDBJ databases">
        <title>Genomic Encyclopedia of Type Strains, Phase III (KMG-III): the genomes of soil and plant-associated and newly described type strains.</title>
        <authorList>
            <person name="Whitman W."/>
        </authorList>
    </citation>
    <scope>NUCLEOTIDE SEQUENCE [LARGE SCALE GENOMIC DNA]</scope>
    <source>
        <strain evidence="3 4">CECT 8640</strain>
    </source>
</reference>
<organism evidence="3 4">
    <name type="scientific">Saccharothrix tamanrassetensis</name>
    <dbReference type="NCBI Taxonomy" id="1051531"/>
    <lineage>
        <taxon>Bacteria</taxon>
        <taxon>Bacillati</taxon>
        <taxon>Actinomycetota</taxon>
        <taxon>Actinomycetes</taxon>
        <taxon>Pseudonocardiales</taxon>
        <taxon>Pseudonocardiaceae</taxon>
        <taxon>Saccharothrix</taxon>
    </lineage>
</organism>
<proteinExistence type="predicted"/>
<evidence type="ECO:0000313" key="4">
    <source>
        <dbReference type="Proteomes" id="UP000547510"/>
    </source>
</evidence>
<sequence>MPPADRLTWRTSSSSSNGENCVEVAPVAGGATVRDTKHRAGGTVSFTSAAWEAFIAGLTRA</sequence>
<evidence type="ECO:0000256" key="1">
    <source>
        <dbReference type="SAM" id="MobiDB-lite"/>
    </source>
</evidence>
<gene>
    <name evidence="3" type="ORF">FHS29_002258</name>
</gene>
<dbReference type="AlphaFoldDB" id="A0A841CHS3"/>
<feature type="compositionally biased region" description="Polar residues" evidence="1">
    <location>
        <begin position="9"/>
        <end position="19"/>
    </location>
</feature>
<comment type="caution">
    <text evidence="3">The sequence shown here is derived from an EMBL/GenBank/DDBJ whole genome shotgun (WGS) entry which is preliminary data.</text>
</comment>
<dbReference type="RefSeq" id="WP_184690498.1">
    <property type="nucleotide sequence ID" value="NZ_JACHJN010000003.1"/>
</dbReference>
<name>A0A841CHS3_9PSEU</name>